<dbReference type="SMART" id="SM00345">
    <property type="entry name" value="HTH_GNTR"/>
    <property type="match status" value="1"/>
</dbReference>
<keyword evidence="4" id="KW-0238">DNA-binding</keyword>
<dbReference type="CDD" id="cd07377">
    <property type="entry name" value="WHTH_GntR"/>
    <property type="match status" value="1"/>
</dbReference>
<gene>
    <name evidence="7" type="ORF">ACCUM_0245</name>
</gene>
<dbReference type="InterPro" id="IPR036390">
    <property type="entry name" value="WH_DNA-bd_sf"/>
</dbReference>
<comment type="similarity">
    <text evidence="1">In the C-terminal section; belongs to the class-I pyridoxal-phosphate-dependent aminotransferase family.</text>
</comment>
<dbReference type="Gene3D" id="1.10.10.10">
    <property type="entry name" value="Winged helix-like DNA-binding domain superfamily/Winged helix DNA-binding domain"/>
    <property type="match status" value="1"/>
</dbReference>
<proteinExistence type="inferred from homology"/>
<dbReference type="Pfam" id="PF00155">
    <property type="entry name" value="Aminotran_1_2"/>
    <property type="match status" value="1"/>
</dbReference>
<dbReference type="Gene3D" id="3.40.640.10">
    <property type="entry name" value="Type I PLP-dependent aspartate aminotransferase-like (Major domain)"/>
    <property type="match status" value="1"/>
</dbReference>
<dbReference type="CDD" id="cd00609">
    <property type="entry name" value="AAT_like"/>
    <property type="match status" value="1"/>
</dbReference>
<dbReference type="InterPro" id="IPR015421">
    <property type="entry name" value="PyrdxlP-dep_Trfase_major"/>
</dbReference>
<keyword evidence="5" id="KW-0804">Transcription</keyword>
<evidence type="ECO:0000256" key="3">
    <source>
        <dbReference type="ARBA" id="ARBA00023015"/>
    </source>
</evidence>
<organism evidence="7 8">
    <name type="scientific">Candidatus Accumulibacter phosphatis</name>
    <dbReference type="NCBI Taxonomy" id="327160"/>
    <lineage>
        <taxon>Bacteria</taxon>
        <taxon>Pseudomonadati</taxon>
        <taxon>Pseudomonadota</taxon>
        <taxon>Betaproteobacteria</taxon>
        <taxon>Candidatus Accumulibacter</taxon>
    </lineage>
</organism>
<comment type="caution">
    <text evidence="7">The sequence shown here is derived from an EMBL/GenBank/DDBJ whole genome shotgun (WGS) entry which is preliminary data.</text>
</comment>
<dbReference type="Pfam" id="PF00392">
    <property type="entry name" value="GntR"/>
    <property type="match status" value="1"/>
</dbReference>
<evidence type="ECO:0000313" key="7">
    <source>
        <dbReference type="EMBL" id="TMQ75959.1"/>
    </source>
</evidence>
<dbReference type="InterPro" id="IPR015424">
    <property type="entry name" value="PyrdxlP-dep_Trfase"/>
</dbReference>
<sequence length="468" mass="51359">MFGIAIDPESPRSLADQIVGGVCQRIDDRVLRHGMRLPPIRGMAGALGVSRFTVVEAYDRLVASGAVVSRRGSGFYVQAGAPSGERKAAAPEIVERTIERAFDNADVMREALADDPSTVKVGAGWLPAGWLDEGGLRRRLRVLAGREGQRLVCYGEAQGYRPLREQLRVRFDQFGFHAPPEQIVLTHGATQALDIVARTLLRPGDCAFVDDPGYWNLFASLRLLGVQLVGVPRTPEGPDVAALEALLEEHKPRVFITHSVLHNPTSGNLSATVAHRVLQLAARHDLPIVEDDTYGDYHPGHAHRLAALDGLDRVIYVGSFSKTLSANLRVGFLAARPELVRTFTDVKLFTSVGSSEFAERLIHDLLIEGHYRKTIERLRGRLAQAMDDGLELLDRAGFRPFAEPNGGMFVWAARPDLDPVELARDAAGHGIVLAPGNLFRPQLQATSYLRFNAAYLGDPRIDRFLKAI</sequence>
<name>A0A5S4EKW0_9PROT</name>
<dbReference type="PANTHER" id="PTHR46577:SF2">
    <property type="entry name" value="TRANSCRIPTIONAL REGULATORY PROTEIN"/>
    <property type="match status" value="1"/>
</dbReference>
<accession>A0A5S4EKW0</accession>
<feature type="domain" description="HTH gntR-type" evidence="6">
    <location>
        <begin position="12"/>
        <end position="80"/>
    </location>
</feature>
<dbReference type="PANTHER" id="PTHR46577">
    <property type="entry name" value="HTH-TYPE TRANSCRIPTIONAL REGULATORY PROTEIN GABR"/>
    <property type="match status" value="1"/>
</dbReference>
<evidence type="ECO:0000256" key="5">
    <source>
        <dbReference type="ARBA" id="ARBA00023163"/>
    </source>
</evidence>
<evidence type="ECO:0000313" key="8">
    <source>
        <dbReference type="Proteomes" id="UP000306324"/>
    </source>
</evidence>
<dbReference type="GO" id="GO:0003677">
    <property type="term" value="F:DNA binding"/>
    <property type="evidence" value="ECO:0007669"/>
    <property type="project" value="UniProtKB-KW"/>
</dbReference>
<dbReference type="Proteomes" id="UP000306324">
    <property type="component" value="Unassembled WGS sequence"/>
</dbReference>
<dbReference type="InterPro" id="IPR004839">
    <property type="entry name" value="Aminotransferase_I/II_large"/>
</dbReference>
<dbReference type="SUPFAM" id="SSF46785">
    <property type="entry name" value="Winged helix' DNA-binding domain"/>
    <property type="match status" value="1"/>
</dbReference>
<evidence type="ECO:0000259" key="6">
    <source>
        <dbReference type="PROSITE" id="PS50949"/>
    </source>
</evidence>
<dbReference type="InterPro" id="IPR000524">
    <property type="entry name" value="Tscrpt_reg_HTH_GntR"/>
</dbReference>
<protein>
    <submittedName>
        <fullName evidence="7">Transcriptional regulator, GntR family domain / Aspartate aminotransferase</fullName>
    </submittedName>
</protein>
<keyword evidence="2" id="KW-0663">Pyridoxal phosphate</keyword>
<reference evidence="7 8" key="1">
    <citation type="submission" date="2019-04" db="EMBL/GenBank/DDBJ databases">
        <title>A novel phosphate-accumulating bacterium identified in bioreactor for phosphate removal from wastewater.</title>
        <authorList>
            <person name="Kotlyarov R.Y."/>
            <person name="Beletsky A.V."/>
            <person name="Kallistova A.Y."/>
            <person name="Dorofeev A.G."/>
            <person name="Nikolaev Y.Y."/>
            <person name="Pimenov N.V."/>
            <person name="Ravin N.V."/>
            <person name="Mardanov A.V."/>
        </authorList>
    </citation>
    <scope>NUCLEOTIDE SEQUENCE [LARGE SCALE GENOMIC DNA]</scope>
    <source>
        <strain evidence="7 8">Bin19</strain>
    </source>
</reference>
<dbReference type="RefSeq" id="WP_138678497.1">
    <property type="nucleotide sequence ID" value="NZ_SWAD01000068.1"/>
</dbReference>
<dbReference type="InterPro" id="IPR036388">
    <property type="entry name" value="WH-like_DNA-bd_sf"/>
</dbReference>
<dbReference type="GO" id="GO:0008483">
    <property type="term" value="F:transaminase activity"/>
    <property type="evidence" value="ECO:0007669"/>
    <property type="project" value="UniProtKB-KW"/>
</dbReference>
<evidence type="ECO:0000256" key="4">
    <source>
        <dbReference type="ARBA" id="ARBA00023125"/>
    </source>
</evidence>
<dbReference type="PROSITE" id="PS50949">
    <property type="entry name" value="HTH_GNTR"/>
    <property type="match status" value="1"/>
</dbReference>
<keyword evidence="7" id="KW-0032">Aminotransferase</keyword>
<dbReference type="GO" id="GO:0030170">
    <property type="term" value="F:pyridoxal phosphate binding"/>
    <property type="evidence" value="ECO:0007669"/>
    <property type="project" value="InterPro"/>
</dbReference>
<evidence type="ECO:0000256" key="2">
    <source>
        <dbReference type="ARBA" id="ARBA00022898"/>
    </source>
</evidence>
<dbReference type="OrthoDB" id="9804020at2"/>
<dbReference type="InterPro" id="IPR051446">
    <property type="entry name" value="HTH_trans_reg/aminotransferase"/>
</dbReference>
<dbReference type="EMBL" id="SWAD01000068">
    <property type="protein sequence ID" value="TMQ75959.1"/>
    <property type="molecule type" value="Genomic_DNA"/>
</dbReference>
<dbReference type="AlphaFoldDB" id="A0A5S4EKW0"/>
<keyword evidence="7" id="KW-0808">Transferase</keyword>
<dbReference type="SUPFAM" id="SSF53383">
    <property type="entry name" value="PLP-dependent transferases"/>
    <property type="match status" value="1"/>
</dbReference>
<evidence type="ECO:0000256" key="1">
    <source>
        <dbReference type="ARBA" id="ARBA00005384"/>
    </source>
</evidence>
<keyword evidence="8" id="KW-1185">Reference proteome</keyword>
<dbReference type="GO" id="GO:0003700">
    <property type="term" value="F:DNA-binding transcription factor activity"/>
    <property type="evidence" value="ECO:0007669"/>
    <property type="project" value="InterPro"/>
</dbReference>
<keyword evidence="3" id="KW-0805">Transcription regulation</keyword>